<feature type="transmembrane region" description="Helical" evidence="2">
    <location>
        <begin position="156"/>
        <end position="173"/>
    </location>
</feature>
<dbReference type="Proteomes" id="UP000653099">
    <property type="component" value="Unassembled WGS sequence"/>
</dbReference>
<feature type="compositionally biased region" description="Basic and acidic residues" evidence="1">
    <location>
        <begin position="527"/>
        <end position="536"/>
    </location>
</feature>
<feature type="compositionally biased region" description="Basic and acidic residues" evidence="1">
    <location>
        <begin position="400"/>
        <end position="410"/>
    </location>
</feature>
<proteinExistence type="predicted"/>
<dbReference type="InterPro" id="IPR038765">
    <property type="entry name" value="Papain-like_cys_pep_sf"/>
</dbReference>
<feature type="compositionally biased region" description="Polar residues" evidence="1">
    <location>
        <begin position="550"/>
        <end position="559"/>
    </location>
</feature>
<evidence type="ECO:0000256" key="1">
    <source>
        <dbReference type="SAM" id="MobiDB-lite"/>
    </source>
</evidence>
<dbReference type="InterPro" id="IPR021878">
    <property type="entry name" value="TgpA_N"/>
</dbReference>
<feature type="transmembrane region" description="Helical" evidence="2">
    <location>
        <begin position="118"/>
        <end position="149"/>
    </location>
</feature>
<name>A0A830EBB5_9EURY</name>
<reference evidence="4" key="2">
    <citation type="submission" date="2020-09" db="EMBL/GenBank/DDBJ databases">
        <authorList>
            <person name="Sun Q."/>
            <person name="Ohkuma M."/>
        </authorList>
    </citation>
    <scope>NUCLEOTIDE SEQUENCE</scope>
    <source>
        <strain evidence="4">JCM 14359</strain>
    </source>
</reference>
<keyword evidence="5" id="KW-1185">Reference proteome</keyword>
<dbReference type="SMART" id="SM00460">
    <property type="entry name" value="TGc"/>
    <property type="match status" value="1"/>
</dbReference>
<evidence type="ECO:0000313" key="4">
    <source>
        <dbReference type="EMBL" id="GGJ08438.1"/>
    </source>
</evidence>
<keyword evidence="2" id="KW-0472">Membrane</keyword>
<comment type="caution">
    <text evidence="4">The sequence shown here is derived from an EMBL/GenBank/DDBJ whole genome shotgun (WGS) entry which is preliminary data.</text>
</comment>
<dbReference type="Gene3D" id="3.10.620.30">
    <property type="match status" value="1"/>
</dbReference>
<reference evidence="4" key="1">
    <citation type="journal article" date="2014" name="Int. J. Syst. Evol. Microbiol.">
        <title>Complete genome sequence of Corynebacterium casei LMG S-19264T (=DSM 44701T), isolated from a smear-ripened cheese.</title>
        <authorList>
            <consortium name="US DOE Joint Genome Institute (JGI-PGF)"/>
            <person name="Walter F."/>
            <person name="Albersmeier A."/>
            <person name="Kalinowski J."/>
            <person name="Ruckert C."/>
        </authorList>
    </citation>
    <scope>NUCLEOTIDE SEQUENCE</scope>
    <source>
        <strain evidence="4">JCM 14359</strain>
    </source>
</reference>
<evidence type="ECO:0000313" key="5">
    <source>
        <dbReference type="Proteomes" id="UP000653099"/>
    </source>
</evidence>
<feature type="compositionally biased region" description="Polar residues" evidence="1">
    <location>
        <begin position="342"/>
        <end position="351"/>
    </location>
</feature>
<feature type="transmembrane region" description="Helical" evidence="2">
    <location>
        <begin position="54"/>
        <end position="73"/>
    </location>
</feature>
<feature type="region of interest" description="Disordered" evidence="1">
    <location>
        <begin position="342"/>
        <end position="368"/>
    </location>
</feature>
<dbReference type="AlphaFoldDB" id="A0A830EBB5"/>
<feature type="region of interest" description="Disordered" evidence="1">
    <location>
        <begin position="521"/>
        <end position="612"/>
    </location>
</feature>
<feature type="compositionally biased region" description="Low complexity" evidence="1">
    <location>
        <begin position="588"/>
        <end position="612"/>
    </location>
</feature>
<keyword evidence="2" id="KW-1133">Transmembrane helix</keyword>
<dbReference type="PANTHER" id="PTHR42736:SF1">
    <property type="entry name" value="PROTEIN-GLUTAMINE GAMMA-GLUTAMYLTRANSFERASE"/>
    <property type="match status" value="1"/>
</dbReference>
<feature type="transmembrane region" description="Helical" evidence="2">
    <location>
        <begin position="28"/>
        <end position="48"/>
    </location>
</feature>
<dbReference type="InterPro" id="IPR002931">
    <property type="entry name" value="Transglutaminase-like"/>
</dbReference>
<dbReference type="SUPFAM" id="SSF54001">
    <property type="entry name" value="Cysteine proteinases"/>
    <property type="match status" value="1"/>
</dbReference>
<dbReference type="Pfam" id="PF01841">
    <property type="entry name" value="Transglut_core"/>
    <property type="match status" value="1"/>
</dbReference>
<feature type="domain" description="Transglutaminase-like" evidence="3">
    <location>
        <begin position="452"/>
        <end position="522"/>
    </location>
</feature>
<protein>
    <recommendedName>
        <fullName evidence="3">Transglutaminase-like domain-containing protein</fullName>
    </recommendedName>
</protein>
<evidence type="ECO:0000256" key="2">
    <source>
        <dbReference type="SAM" id="Phobius"/>
    </source>
</evidence>
<dbReference type="Pfam" id="PF11992">
    <property type="entry name" value="TgpA_N"/>
    <property type="match status" value="1"/>
</dbReference>
<sequence length="745" mass="77623">MSPPERRSGSPDGAGLPGLLGRIDGDRALATAGLAALTWTYVSVLLGVTNVVGGSLRFVAAVAVALGFAVVAGRVLSVRVAVGVAAVFVVAGFSGYILTLPASQLQLLTPARILNDTIALVTGLSILRLVGAGTWATAIVPTPVFLSWYLAVRRRYGAAAAAGGSALLLVVLTGDADGATALVGALGATLAAAAATADRHGTGLGQADVLTVVVATMIVASATLSVVPGAATSPVLPDRNSPTVEASLVEADDRVEVVGSIRLSPSVRFTVESDDASYWQTASYDRYTGEGWVRTGDARPYRGELAGPPGETRTLRQRVTAADPLSVLPAAWQPVAVTDNVGSDATVTPQGNVRPGRSLRPGETYGVTSRVPNATAADLRRAGTDYPDRVTETSLQLPERTTDRVRDRSADVAGDAETPYDTAVAVERYLEAQKEYSLSVPAPSGGIADTFLFEREAGYCTYYATTMVVMLRSQGVPARFATGYTPGEAVGDDERVVRGLNSHAWVEVYFPDVGWVRFDPTPAGPRETAETARLTEARQSGATDIDIPGTNGSATTPSVSDGRPGEIDVSEGVTPVGVNVSSNGSTNTTPSAGTPDAGATTDDGGAGGSPLPSLPSTRTLLVGVAALVGVTAGAYRTGAVGRAAGLLGVQFQRRRDPDTDAVRAYRRLAVLLEHRYRPRRPGETPRAYVDSVAVGLFDSDDVRRMVTLYERARYGDGVDSEEANEAVATVDRLVRSSTPVVRRFR</sequence>
<feature type="region of interest" description="Disordered" evidence="1">
    <location>
        <begin position="383"/>
        <end position="416"/>
    </location>
</feature>
<accession>A0A830EBB5</accession>
<feature type="transmembrane region" description="Helical" evidence="2">
    <location>
        <begin position="80"/>
        <end position="98"/>
    </location>
</feature>
<dbReference type="PANTHER" id="PTHR42736">
    <property type="entry name" value="PROTEIN-GLUTAMINE GAMMA-GLUTAMYLTRANSFERASE"/>
    <property type="match status" value="1"/>
</dbReference>
<dbReference type="EMBL" id="BMOC01000010">
    <property type="protein sequence ID" value="GGJ08438.1"/>
    <property type="molecule type" value="Genomic_DNA"/>
</dbReference>
<keyword evidence="2" id="KW-0812">Transmembrane</keyword>
<gene>
    <name evidence="4" type="ORF">GCM10008995_17860</name>
</gene>
<dbReference type="InterPro" id="IPR052901">
    <property type="entry name" value="Bact_TGase-like"/>
</dbReference>
<feature type="transmembrane region" description="Helical" evidence="2">
    <location>
        <begin position="209"/>
        <end position="231"/>
    </location>
</feature>
<dbReference type="InterPro" id="IPR025403">
    <property type="entry name" value="TgpA-like_C"/>
</dbReference>
<evidence type="ECO:0000259" key="3">
    <source>
        <dbReference type="SMART" id="SM00460"/>
    </source>
</evidence>
<dbReference type="RefSeq" id="WP_229663804.1">
    <property type="nucleotide sequence ID" value="NZ_BMOC01000010.1"/>
</dbReference>
<dbReference type="Pfam" id="PF13559">
    <property type="entry name" value="DUF4129"/>
    <property type="match status" value="1"/>
</dbReference>
<organism evidence="4 5">
    <name type="scientific">Halobellus salinus</name>
    <dbReference type="NCBI Taxonomy" id="931585"/>
    <lineage>
        <taxon>Archaea</taxon>
        <taxon>Methanobacteriati</taxon>
        <taxon>Methanobacteriota</taxon>
        <taxon>Stenosarchaea group</taxon>
        <taxon>Halobacteria</taxon>
        <taxon>Halobacteriales</taxon>
        <taxon>Haloferacaceae</taxon>
        <taxon>Halobellus</taxon>
    </lineage>
</organism>
<feature type="transmembrane region" description="Helical" evidence="2">
    <location>
        <begin position="179"/>
        <end position="197"/>
    </location>
</feature>